<dbReference type="Gene3D" id="2.60.40.10">
    <property type="entry name" value="Immunoglobulins"/>
    <property type="match status" value="18"/>
</dbReference>
<evidence type="ECO:0000256" key="1">
    <source>
        <dbReference type="ARBA" id="ARBA00004370"/>
    </source>
</evidence>
<feature type="domain" description="Ig-like" evidence="12">
    <location>
        <begin position="326"/>
        <end position="417"/>
    </location>
</feature>
<dbReference type="InterPro" id="IPR036179">
    <property type="entry name" value="Ig-like_dom_sf"/>
</dbReference>
<feature type="compositionally biased region" description="Polar residues" evidence="9">
    <location>
        <begin position="2063"/>
        <end position="2076"/>
    </location>
</feature>
<feature type="domain" description="Fibronectin type-III" evidence="13">
    <location>
        <begin position="1641"/>
        <end position="1738"/>
    </location>
</feature>
<protein>
    <submittedName>
        <fullName evidence="14">Uncharacterized protein</fullName>
    </submittedName>
</protein>
<keyword evidence="4" id="KW-0677">Repeat</keyword>
<dbReference type="SMART" id="SM00409">
    <property type="entry name" value="IG"/>
    <property type="match status" value="5"/>
</dbReference>
<dbReference type="InterPro" id="IPR050964">
    <property type="entry name" value="Striated_Muscle_Regulatory"/>
</dbReference>
<keyword evidence="15" id="KW-1185">Reference proteome</keyword>
<gene>
    <name evidence="14" type="ORF">GSLYS_00014673001</name>
</gene>
<keyword evidence="3 11" id="KW-0732">Signal</keyword>
<feature type="compositionally biased region" description="Acidic residues" evidence="9">
    <location>
        <begin position="2078"/>
        <end position="2090"/>
    </location>
</feature>
<feature type="compositionally biased region" description="Polar residues" evidence="9">
    <location>
        <begin position="2020"/>
        <end position="2030"/>
    </location>
</feature>
<dbReference type="InterPro" id="IPR007110">
    <property type="entry name" value="Ig-like_dom"/>
</dbReference>
<dbReference type="FunFam" id="2.60.40.10:FF:000032">
    <property type="entry name" value="palladin isoform X1"/>
    <property type="match status" value="1"/>
</dbReference>
<dbReference type="SMART" id="SM00408">
    <property type="entry name" value="IGc2"/>
    <property type="match status" value="4"/>
</dbReference>
<feature type="transmembrane region" description="Helical" evidence="10">
    <location>
        <begin position="1951"/>
        <end position="1975"/>
    </location>
</feature>
<dbReference type="FunFam" id="2.60.40.10:FF:000209">
    <property type="entry name" value="Sidekick cell adhesion molecule 2"/>
    <property type="match status" value="1"/>
</dbReference>
<proteinExistence type="predicted"/>
<dbReference type="Pfam" id="PF07679">
    <property type="entry name" value="I-set"/>
    <property type="match status" value="2"/>
</dbReference>
<dbReference type="Proteomes" id="UP001497497">
    <property type="component" value="Unassembled WGS sequence"/>
</dbReference>
<dbReference type="Pfam" id="PF00041">
    <property type="entry name" value="fn3"/>
    <property type="match status" value="13"/>
</dbReference>
<dbReference type="PANTHER" id="PTHR13817">
    <property type="entry name" value="TITIN"/>
    <property type="match status" value="1"/>
</dbReference>
<feature type="domain" description="Fibronectin type-III" evidence="13">
    <location>
        <begin position="1122"/>
        <end position="1235"/>
    </location>
</feature>
<feature type="compositionally biased region" description="Polar residues" evidence="9">
    <location>
        <begin position="1522"/>
        <end position="1536"/>
    </location>
</feature>
<feature type="domain" description="Ig-like" evidence="12">
    <location>
        <begin position="227"/>
        <end position="321"/>
    </location>
</feature>
<evidence type="ECO:0000313" key="15">
    <source>
        <dbReference type="Proteomes" id="UP001497497"/>
    </source>
</evidence>
<feature type="domain" description="Ig-like" evidence="12">
    <location>
        <begin position="510"/>
        <end position="601"/>
    </location>
</feature>
<evidence type="ECO:0000256" key="4">
    <source>
        <dbReference type="ARBA" id="ARBA00022737"/>
    </source>
</evidence>
<feature type="domain" description="Fibronectin type-III" evidence="13">
    <location>
        <begin position="1240"/>
        <end position="1336"/>
    </location>
</feature>
<feature type="compositionally biased region" description="Polar residues" evidence="9">
    <location>
        <begin position="2114"/>
        <end position="2135"/>
    </location>
</feature>
<dbReference type="GO" id="GO:0045202">
    <property type="term" value="C:synapse"/>
    <property type="evidence" value="ECO:0007669"/>
    <property type="project" value="TreeGrafter"/>
</dbReference>
<dbReference type="GO" id="GO:0007156">
    <property type="term" value="P:homophilic cell adhesion via plasma membrane adhesion molecules"/>
    <property type="evidence" value="ECO:0007669"/>
    <property type="project" value="TreeGrafter"/>
</dbReference>
<dbReference type="PROSITE" id="PS50853">
    <property type="entry name" value="FN3"/>
    <property type="match status" value="13"/>
</dbReference>
<dbReference type="CDD" id="cd00096">
    <property type="entry name" value="Ig"/>
    <property type="match status" value="1"/>
</dbReference>
<evidence type="ECO:0000259" key="12">
    <source>
        <dbReference type="PROSITE" id="PS50835"/>
    </source>
</evidence>
<feature type="compositionally biased region" description="Low complexity" evidence="9">
    <location>
        <begin position="2045"/>
        <end position="2055"/>
    </location>
</feature>
<dbReference type="SMART" id="SM00060">
    <property type="entry name" value="FN3"/>
    <property type="match status" value="13"/>
</dbReference>
<dbReference type="InterPro" id="IPR003961">
    <property type="entry name" value="FN3_dom"/>
</dbReference>
<evidence type="ECO:0000256" key="10">
    <source>
        <dbReference type="SAM" id="Phobius"/>
    </source>
</evidence>
<feature type="compositionally biased region" description="Low complexity" evidence="9">
    <location>
        <begin position="1988"/>
        <end position="1998"/>
    </location>
</feature>
<dbReference type="GO" id="GO:0016020">
    <property type="term" value="C:membrane"/>
    <property type="evidence" value="ECO:0007669"/>
    <property type="project" value="UniProtKB-SubCell"/>
</dbReference>
<feature type="signal peptide" evidence="11">
    <location>
        <begin position="1"/>
        <end position="25"/>
    </location>
</feature>
<comment type="caution">
    <text evidence="14">The sequence shown here is derived from an EMBL/GenBank/DDBJ whole genome shotgun (WGS) entry which is preliminary data.</text>
</comment>
<dbReference type="Pfam" id="PF13927">
    <property type="entry name" value="Ig_3"/>
    <property type="match status" value="2"/>
</dbReference>
<reference evidence="14 15" key="1">
    <citation type="submission" date="2024-04" db="EMBL/GenBank/DDBJ databases">
        <authorList>
            <consortium name="Genoscope - CEA"/>
            <person name="William W."/>
        </authorList>
    </citation>
    <scope>NUCLEOTIDE SEQUENCE [LARGE SCALE GENOMIC DNA]</scope>
</reference>
<dbReference type="CDD" id="cd00063">
    <property type="entry name" value="FN3"/>
    <property type="match status" value="13"/>
</dbReference>
<evidence type="ECO:0000256" key="6">
    <source>
        <dbReference type="ARBA" id="ARBA00023136"/>
    </source>
</evidence>
<dbReference type="PRINTS" id="PR00014">
    <property type="entry name" value="FNTYPEIII"/>
</dbReference>
<dbReference type="InterPro" id="IPR013783">
    <property type="entry name" value="Ig-like_fold"/>
</dbReference>
<feature type="domain" description="Fibronectin type-III" evidence="13">
    <location>
        <begin position="1337"/>
        <end position="1437"/>
    </location>
</feature>
<evidence type="ECO:0000256" key="3">
    <source>
        <dbReference type="ARBA" id="ARBA00022729"/>
    </source>
</evidence>
<keyword evidence="2 10" id="KW-0812">Transmembrane</keyword>
<dbReference type="EMBL" id="CAXITT010000411">
    <property type="protein sequence ID" value="CAL1541031.1"/>
    <property type="molecule type" value="Genomic_DNA"/>
</dbReference>
<dbReference type="InterPro" id="IPR003599">
    <property type="entry name" value="Ig_sub"/>
</dbReference>
<feature type="domain" description="Fibronectin type-III" evidence="13">
    <location>
        <begin position="1839"/>
        <end position="1938"/>
    </location>
</feature>
<feature type="domain" description="Fibronectin type-III" evidence="13">
    <location>
        <begin position="1542"/>
        <end position="1636"/>
    </location>
</feature>
<organism evidence="14 15">
    <name type="scientific">Lymnaea stagnalis</name>
    <name type="common">Great pond snail</name>
    <name type="synonym">Helix stagnalis</name>
    <dbReference type="NCBI Taxonomy" id="6523"/>
    <lineage>
        <taxon>Eukaryota</taxon>
        <taxon>Metazoa</taxon>
        <taxon>Spiralia</taxon>
        <taxon>Lophotrochozoa</taxon>
        <taxon>Mollusca</taxon>
        <taxon>Gastropoda</taxon>
        <taxon>Heterobranchia</taxon>
        <taxon>Euthyneura</taxon>
        <taxon>Panpulmonata</taxon>
        <taxon>Hygrophila</taxon>
        <taxon>Lymnaeoidea</taxon>
        <taxon>Lymnaeidae</taxon>
        <taxon>Lymnaea</taxon>
    </lineage>
</organism>
<feature type="region of interest" description="Disordered" evidence="9">
    <location>
        <begin position="1982"/>
        <end position="2145"/>
    </location>
</feature>
<keyword evidence="8" id="KW-0393">Immunoglobulin domain</keyword>
<feature type="domain" description="Fibronectin type-III" evidence="13">
    <location>
        <begin position="1022"/>
        <end position="1117"/>
    </location>
</feature>
<keyword evidence="7" id="KW-1015">Disulfide bond</keyword>
<feature type="domain" description="Fibronectin type-III" evidence="13">
    <location>
        <begin position="605"/>
        <end position="711"/>
    </location>
</feature>
<dbReference type="InterPro" id="IPR036116">
    <property type="entry name" value="FN3_sf"/>
</dbReference>
<feature type="region of interest" description="Disordered" evidence="9">
    <location>
        <begin position="1522"/>
        <end position="1543"/>
    </location>
</feature>
<evidence type="ECO:0000256" key="7">
    <source>
        <dbReference type="ARBA" id="ARBA00023157"/>
    </source>
</evidence>
<dbReference type="SUPFAM" id="SSF49265">
    <property type="entry name" value="Fibronectin type III"/>
    <property type="match status" value="7"/>
</dbReference>
<dbReference type="FunFam" id="2.60.40.10:FF:000093">
    <property type="entry name" value="Down syndrome cell adhesion molecule, isoform B"/>
    <property type="match status" value="1"/>
</dbReference>
<dbReference type="PANTHER" id="PTHR13817:SF173">
    <property type="entry name" value="FRAZZLED"/>
    <property type="match status" value="1"/>
</dbReference>
<evidence type="ECO:0000256" key="11">
    <source>
        <dbReference type="SAM" id="SignalP"/>
    </source>
</evidence>
<dbReference type="SUPFAM" id="SSF48726">
    <property type="entry name" value="Immunoglobulin"/>
    <property type="match status" value="5"/>
</dbReference>
<feature type="domain" description="Fibronectin type-III" evidence="13">
    <location>
        <begin position="1441"/>
        <end position="1537"/>
    </location>
</feature>
<feature type="domain" description="Fibronectin type-III" evidence="13">
    <location>
        <begin position="718"/>
        <end position="815"/>
    </location>
</feature>
<keyword evidence="6 10" id="KW-0472">Membrane</keyword>
<comment type="subcellular location">
    <subcellularLocation>
        <location evidence="1">Membrane</location>
    </subcellularLocation>
</comment>
<feature type="domain" description="Ig-like" evidence="12">
    <location>
        <begin position="31"/>
        <end position="117"/>
    </location>
</feature>
<feature type="domain" description="Ig-like" evidence="12">
    <location>
        <begin position="421"/>
        <end position="505"/>
    </location>
</feature>
<evidence type="ECO:0000256" key="5">
    <source>
        <dbReference type="ARBA" id="ARBA00022989"/>
    </source>
</evidence>
<evidence type="ECO:0000313" key="14">
    <source>
        <dbReference type="EMBL" id="CAL1541031.1"/>
    </source>
</evidence>
<name>A0AAV2I570_LYMST</name>
<evidence type="ECO:0000256" key="9">
    <source>
        <dbReference type="SAM" id="MobiDB-lite"/>
    </source>
</evidence>
<dbReference type="InterPro" id="IPR013098">
    <property type="entry name" value="Ig_I-set"/>
</dbReference>
<feature type="domain" description="Fibronectin type-III" evidence="13">
    <location>
        <begin position="820"/>
        <end position="919"/>
    </location>
</feature>
<feature type="domain" description="Fibronectin type-III" evidence="13">
    <location>
        <begin position="1742"/>
        <end position="1837"/>
    </location>
</feature>
<dbReference type="GO" id="GO:0007416">
    <property type="term" value="P:synapse assembly"/>
    <property type="evidence" value="ECO:0007669"/>
    <property type="project" value="TreeGrafter"/>
</dbReference>
<sequence>MITEQITRWELTFLLVAVSWGLTKAQDGSAPVILDITNNQLIVSSYVEVERGFLVYLSIKASGSGVLRYVWTQNDIVVRNSTENTPLSFPKADFNVSGVYRCIVSNVFGTVRSLPITLVVKELGQFPADSNKTINIEEGKFVLLQLPNISYIARDNIFTITWQSGFPENYRYVSLNYDLAVLNIQRSNNGSQFNVILDHSTSNTILRTYSSYYILNVSASSTQNPGPEFVIKPKDTTVRTNENAKFECVINAQPFSNLQINWYFVNDTSKQLISGSKYTLSNNNRTLTISAVTQENAGTYECQGSLGGSPFSPITFRATLTVIASPIITTTPNDAVIKKDFQEPFSITCTALGFPKPDLNWYFNGKKLVDLNSTRFHNFDNGTLYIASVDLPDSGVYQCVGVNIAGEGSAASQVIVNSAPPTMIEAPKNKTVAEFEDTGFTCKVKGGPQPEVYWTKDNVNLTIGGRIRVTSEQLLIGQAVLPDSGLYTCVAVNIKGSVASSAALAVIVKTQIIKPPQNISKPLGTDALLDCGVKSDPSITPTWSWSLYKDWNKQNITGTGRFQIFPNGSLLIIGLIGADTGRYECVVRSIGGNDNRTANLSVIATPEAPRITNVNLYPQLPNSVVVNWTLSYDGDTPIIKFVILNRQESFSGSGTDNPWNIVNSNVSPNLQAIVISGLLPSRYYRFKMTAVNKVGESMSSNIAPDEAIKMPAQPPSEAPKNLFCRQGQEQEIVVQWDPPSDSSWNGELFGYLIYYKVDAFSDETEKAYNISGKDVRLVTITNLVYNRKYRVRITAYNERGPGVNSTDFYVTTLQGKPTAPPQNVNLSSPNSTTVRAMWDPPPNIELNGINQGYEIEVKEGGILKRTEIVRFDESNPTGRQSYDIVNLSKYTLYEIRIACRTAPGAGPQSSSLSIRTLEDYPGPVSDLKIDSIRNKTLRITWLPPIEINGILTGYIIKYQQKTGTSPVPPPIERTPETTSHTLTDLLYETTYVISVQAKTVVGPGPARTTEINSGVPPELPGPPKSLAVTNIEARSVLLQFIPGYDGKTTITLWIVEAQTENNSSWVRIYSISDETANQILVKNLLPYTRYKLRIIAQNIVDNSEPSEPCNQFQTKQAAPGVAPEDVTPRAINSTAIRVRWRQIPRNEWNGDSLGYRIRYRRWSKDVNLNTTSPEDIALVREPTWRTVDISNGSITQEYILGNLEEWMDYQIEIVSYNVVGSSSPSLTMSERTEEDVPSASPGNILLFTKSSTSIMVSWTQLPILLQNGNIRGYKVRYKARWPGAEMNVLQVDGESTLNVTLTSLRKFVEYEVQVQAFSRMGDGVLSQKAVKRTAGDVPGPPVIIYFPLVTDNSATIVWQEPEEPNGVIINYRVAYKQGDQLDSAFDNSTVDKPPNVFEYTVTGLVREMYYIFGVTARTQDGWGETAKVDVYIIANRDRPDPPTNLRIDQYNIQPRAITIIWSAGNFNYGPIRNFTVQYRKKDEYWQSVNETIKPQTTSYTVKGLQPNSIYRFQVAASNDIGSSRYSQESPEATTAQDKPDGAPQNVKIVPLTQTSIKISWESPPPSTWNGLLLSDIIQYREEGATSFREEEIPYGKFSVIMERLTMGVKYEIQIATSNIAGRGPSSILQVFRVGDIAPFAAPLNVQMLNRSSTQVEITWQSPPLDSTNGQLIGYKVLYWLSAQGSCTENIPIQLTVTELRALISNLKPFSWYCSTVQAVNIVGEGPKSVPVLRRTSEDYPGPPVNLRFRNVTLTELNVLWDPPKTPNGEITFYTLQYYASYDDQKTEISTLKIAGSETQQYISGLIENLRYTFSLAANTSIGKGVATEVAVTTGPQPGSPEAPKKPEITLRSKVIYIIWQNNDHGKSPIVAYKIQCKEDGGPEKWNSLLDVNHPEPSAQLGLNDLKPSLGYSFRVRAINSEGISPPSPSSDLYTTPSSMMVKQASPFHTQWWFLVIVALAGIVMILLIITLLCFVERRRKKGRELKRSTTSTTVMSTTPEPEDGGFPSMELRQSRRSVNRNKTQNNTLTRSPPRPSPASVIYAEGIGPIAGASGISHRHPGSDDSSVLSEKPSNLGDSSDEMSSDSDDSSVDSIAKAPVPSSPPPPAFSSQYSRSTSNNTSSGAGAISIQLNNKPPQNPPWRFQNPPNAYTYTDSEADSSHYAFSLNNGNIVVNNVAGARSPLTGFSSFV</sequence>
<evidence type="ECO:0000259" key="13">
    <source>
        <dbReference type="PROSITE" id="PS50853"/>
    </source>
</evidence>
<dbReference type="FunFam" id="2.60.40.10:FF:000360">
    <property type="entry name" value="Sidekick cell adhesion molecule 2"/>
    <property type="match status" value="1"/>
</dbReference>
<dbReference type="InterPro" id="IPR003598">
    <property type="entry name" value="Ig_sub2"/>
</dbReference>
<keyword evidence="5 10" id="KW-1133">Transmembrane helix</keyword>
<dbReference type="PROSITE" id="PS50835">
    <property type="entry name" value="IG_LIKE"/>
    <property type="match status" value="5"/>
</dbReference>
<feature type="chain" id="PRO_5043371094" evidence="11">
    <location>
        <begin position="26"/>
        <end position="2190"/>
    </location>
</feature>
<evidence type="ECO:0000256" key="2">
    <source>
        <dbReference type="ARBA" id="ARBA00022692"/>
    </source>
</evidence>
<evidence type="ECO:0000256" key="8">
    <source>
        <dbReference type="ARBA" id="ARBA00023319"/>
    </source>
</evidence>
<accession>A0AAV2I570</accession>
<dbReference type="FunFam" id="2.60.40.10:FF:000028">
    <property type="entry name" value="Neuronal cell adhesion molecule"/>
    <property type="match status" value="2"/>
</dbReference>
<feature type="domain" description="Fibronectin type-III" evidence="13">
    <location>
        <begin position="923"/>
        <end position="1018"/>
    </location>
</feature>